<gene>
    <name evidence="9" type="ORF">WJX84_003909</name>
</gene>
<feature type="compositionally biased region" description="Acidic residues" evidence="5">
    <location>
        <begin position="18"/>
        <end position="27"/>
    </location>
</feature>
<keyword evidence="2" id="KW-0378">Hydrolase</keyword>
<evidence type="ECO:0000256" key="1">
    <source>
        <dbReference type="ARBA" id="ARBA00004123"/>
    </source>
</evidence>
<dbReference type="PANTHER" id="PTHR10799">
    <property type="entry name" value="SNF2/RAD54 HELICASE FAMILY"/>
    <property type="match status" value="1"/>
</dbReference>
<dbReference type="Pfam" id="PF00176">
    <property type="entry name" value="SNF2-rel_dom"/>
    <property type="match status" value="1"/>
</dbReference>
<dbReference type="CDD" id="cd18793">
    <property type="entry name" value="SF2_C_SNF"/>
    <property type="match status" value="1"/>
</dbReference>
<dbReference type="GO" id="GO:0005634">
    <property type="term" value="C:nucleus"/>
    <property type="evidence" value="ECO:0007669"/>
    <property type="project" value="UniProtKB-SubCell"/>
</dbReference>
<dbReference type="SUPFAM" id="SSF52540">
    <property type="entry name" value="P-loop containing nucleoside triphosphate hydrolases"/>
    <property type="match status" value="2"/>
</dbReference>
<comment type="caution">
    <text evidence="9">The sequence shown here is derived from an EMBL/GenBank/DDBJ whole genome shotgun (WGS) entry which is preliminary data.</text>
</comment>
<feature type="non-terminal residue" evidence="9">
    <location>
        <position position="1181"/>
    </location>
</feature>
<feature type="region of interest" description="Disordered" evidence="5">
    <location>
        <begin position="178"/>
        <end position="265"/>
    </location>
</feature>
<dbReference type="PROSITE" id="PS51194">
    <property type="entry name" value="HELICASE_CTER"/>
    <property type="match status" value="1"/>
</dbReference>
<feature type="domain" description="Helicase ATP-binding" evidence="6">
    <location>
        <begin position="613"/>
        <end position="778"/>
    </location>
</feature>
<feature type="compositionally biased region" description="Basic and acidic residues" evidence="5">
    <location>
        <begin position="101"/>
        <end position="119"/>
    </location>
</feature>
<dbReference type="SMART" id="SM00490">
    <property type="entry name" value="HELICc"/>
    <property type="match status" value="1"/>
</dbReference>
<dbReference type="PROSITE" id="PS51666">
    <property type="entry name" value="QLQ"/>
    <property type="match status" value="1"/>
</dbReference>
<feature type="domain" description="QLQ" evidence="8">
    <location>
        <begin position="151"/>
        <end position="186"/>
    </location>
</feature>
<dbReference type="Pfam" id="PF00271">
    <property type="entry name" value="Helicase_C"/>
    <property type="match status" value="1"/>
</dbReference>
<name>A0AAW1SQ48_9CHLO</name>
<dbReference type="InterPro" id="IPR001650">
    <property type="entry name" value="Helicase_C-like"/>
</dbReference>
<dbReference type="PROSITE" id="PS51192">
    <property type="entry name" value="HELICASE_ATP_BIND_1"/>
    <property type="match status" value="1"/>
</dbReference>
<reference evidence="9 10" key="1">
    <citation type="journal article" date="2024" name="Nat. Commun.">
        <title>Phylogenomics reveals the evolutionary origins of lichenization in chlorophyte algae.</title>
        <authorList>
            <person name="Puginier C."/>
            <person name="Libourel C."/>
            <person name="Otte J."/>
            <person name="Skaloud P."/>
            <person name="Haon M."/>
            <person name="Grisel S."/>
            <person name="Petersen M."/>
            <person name="Berrin J.G."/>
            <person name="Delaux P.M."/>
            <person name="Dal Grande F."/>
            <person name="Keller J."/>
        </authorList>
    </citation>
    <scope>NUCLEOTIDE SEQUENCE [LARGE SCALE GENOMIC DNA]</scope>
    <source>
        <strain evidence="9 10">SAG 2523</strain>
    </source>
</reference>
<evidence type="ECO:0000313" key="9">
    <source>
        <dbReference type="EMBL" id="KAK9851543.1"/>
    </source>
</evidence>
<dbReference type="Gene3D" id="3.40.50.10810">
    <property type="entry name" value="Tandem AAA-ATPase domain"/>
    <property type="match status" value="1"/>
</dbReference>
<evidence type="ECO:0000256" key="3">
    <source>
        <dbReference type="ARBA" id="ARBA00023015"/>
    </source>
</evidence>
<feature type="compositionally biased region" description="Low complexity" evidence="5">
    <location>
        <begin position="62"/>
        <end position="75"/>
    </location>
</feature>
<accession>A0AAW1SQ48</accession>
<feature type="compositionally biased region" description="Polar residues" evidence="5">
    <location>
        <begin position="244"/>
        <end position="259"/>
    </location>
</feature>
<dbReference type="Pfam" id="PF08880">
    <property type="entry name" value="QLQ"/>
    <property type="match status" value="1"/>
</dbReference>
<evidence type="ECO:0000259" key="7">
    <source>
        <dbReference type="PROSITE" id="PS51194"/>
    </source>
</evidence>
<dbReference type="FunFam" id="3.40.50.10810:FF:000017">
    <property type="entry name" value="ATP-dependent helicase BRM"/>
    <property type="match status" value="1"/>
</dbReference>
<dbReference type="GO" id="GO:0005524">
    <property type="term" value="F:ATP binding"/>
    <property type="evidence" value="ECO:0007669"/>
    <property type="project" value="InterPro"/>
</dbReference>
<dbReference type="SMART" id="SM00951">
    <property type="entry name" value="QLQ"/>
    <property type="match status" value="1"/>
</dbReference>
<dbReference type="SMART" id="SM00487">
    <property type="entry name" value="DEXDc"/>
    <property type="match status" value="1"/>
</dbReference>
<dbReference type="InterPro" id="IPR038718">
    <property type="entry name" value="SNF2-like_sf"/>
</dbReference>
<feature type="region of interest" description="Disordered" evidence="5">
    <location>
        <begin position="1065"/>
        <end position="1084"/>
    </location>
</feature>
<evidence type="ECO:0000256" key="2">
    <source>
        <dbReference type="ARBA" id="ARBA00022801"/>
    </source>
</evidence>
<feature type="domain" description="Helicase C-terminal" evidence="7">
    <location>
        <begin position="928"/>
        <end position="1111"/>
    </location>
</feature>
<keyword evidence="4" id="KW-0539">Nucleus</keyword>
<organism evidence="9 10">
    <name type="scientific">Apatococcus fuscideae</name>
    <dbReference type="NCBI Taxonomy" id="2026836"/>
    <lineage>
        <taxon>Eukaryota</taxon>
        <taxon>Viridiplantae</taxon>
        <taxon>Chlorophyta</taxon>
        <taxon>core chlorophytes</taxon>
        <taxon>Trebouxiophyceae</taxon>
        <taxon>Chlorellales</taxon>
        <taxon>Chlorellaceae</taxon>
        <taxon>Apatococcus</taxon>
    </lineage>
</organism>
<evidence type="ECO:0000259" key="8">
    <source>
        <dbReference type="PROSITE" id="PS51666"/>
    </source>
</evidence>
<evidence type="ECO:0000259" key="6">
    <source>
        <dbReference type="PROSITE" id="PS51192"/>
    </source>
</evidence>
<evidence type="ECO:0000313" key="10">
    <source>
        <dbReference type="Proteomes" id="UP001485043"/>
    </source>
</evidence>
<evidence type="ECO:0000256" key="5">
    <source>
        <dbReference type="SAM" id="MobiDB-lite"/>
    </source>
</evidence>
<keyword evidence="10" id="KW-1185">Reference proteome</keyword>
<proteinExistence type="predicted"/>
<dbReference type="GO" id="GO:0006355">
    <property type="term" value="P:regulation of DNA-templated transcription"/>
    <property type="evidence" value="ECO:0007669"/>
    <property type="project" value="InterPro"/>
</dbReference>
<dbReference type="GO" id="GO:0016787">
    <property type="term" value="F:hydrolase activity"/>
    <property type="evidence" value="ECO:0007669"/>
    <property type="project" value="UniProtKB-KW"/>
</dbReference>
<sequence>MSQPGPPLPAIEQPPAELDADIIDLDALEGLPDLGTATASADAHPFTPSPQPGTPHGLGSALQQLPQQLPGTTLPGSGGSGGDGDASASNGAGISQGTRHVGPDVKREGGAVSEPDVKLEGSGPAPRGSSPLPGPTASQQKDGENPGTVHGFTPVQLNVLRAQILAFRRIKKGERLTSTDLMALNPPPLGSNQGGAGGQSPQPATKQPQPHQAIPKGPSVASYTPPPLATSSTTAPGMAPAANSALQAGTPTQAGSSQGPERHFLGPLYTVGGTSWPKQEALGIPTGRPPQQLAFDVASLMAREAQAVVSRCAQQRLLSLTQALRNSPPPGFDQKDGKDGRGALILQIRMLKARQHQAALRQAMEREQEDVMRLSERAYRKFTRTTFRQRVDMFKQEEKGRADKVAERSRALKASRQTLTEQTAAAKEMRVARNRGIIRSHERLAREHLKQQDDHRTRRMEALKAHDFEAYQEMLREQSGPENAGERYNAISSFLSATEDYLHRLAGKVASVRLAQEASEAAASAMADARSQGLTEEEVAAAGQAAAQEAAAGSDLGQRSKAASGAVMGDAQSRYYSLAHSVEESVRTQPRLLRPPKGATMRDYQLVGLQWMVSLYNNRLNGILADEMGLGKTLQVLSLLAYLMEHKNNYGPHLIIVPNAVIVNWKGELQQWLPSARCVFYVGNKEERARKYATEVQALQFNVLVTTYEYIMRDRSRLAKVEWKYIIIDEAQRMKDRQSKLAKDLDRFVASRRLLLTGTPLQNDLRELWSLLNLLLPEVFDDKGSFTEWFGDALGKSGPGGQLEDDWLETEKRVVVIHRLHQILEPFMLRRQVEDVESKLPPKIPLVVRVAMPVYQSFIYTWVQETGTIRLDPLGPHRGAAHRMAGIAPLNNKCMELRKICNHPALTYPPETVYEPEVLVQQCGKFAVLDRILVKQKASGHRVLLFSTMTRLLDLLEIYLRWRYVDTLAGPATMGFLRIDGGTSLEDREKAIHAFNAPDSEVFIFLLSIRAAGRGLNLQSADTVVIYDPDPNPKNEEQAIARSHRIGQTKEVRVIHLEAVADAPSSLSGHQAQAAGDGQELQQSGRRYADSIESLVRNNIQKMKIDMANEVIDAGRFDMNTSMEERKQSLESLLQDEERMKKAVNVVPTHKELNAMLARTPAEEALFDRLDAELQWPQIPL</sequence>
<dbReference type="InterPro" id="IPR049730">
    <property type="entry name" value="SNF2/RAD54-like_C"/>
</dbReference>
<comment type="subcellular location">
    <subcellularLocation>
        <location evidence="1">Nucleus</location>
    </subcellularLocation>
</comment>
<dbReference type="InterPro" id="IPR014001">
    <property type="entry name" value="Helicase_ATP-bd"/>
</dbReference>
<dbReference type="EMBL" id="JALJOV010001238">
    <property type="protein sequence ID" value="KAK9851543.1"/>
    <property type="molecule type" value="Genomic_DNA"/>
</dbReference>
<dbReference type="InterPro" id="IPR014978">
    <property type="entry name" value="Gln-Leu-Gln_QLQ"/>
</dbReference>
<keyword evidence="3" id="KW-0805">Transcription regulation</keyword>
<protein>
    <submittedName>
        <fullName evidence="9">Uncharacterized protein</fullName>
    </submittedName>
</protein>
<dbReference type="InterPro" id="IPR027417">
    <property type="entry name" value="P-loop_NTPase"/>
</dbReference>
<feature type="region of interest" description="Disordered" evidence="5">
    <location>
        <begin position="1"/>
        <end position="152"/>
    </location>
</feature>
<dbReference type="AlphaFoldDB" id="A0AAW1SQ48"/>
<dbReference type="InterPro" id="IPR000330">
    <property type="entry name" value="SNF2_N"/>
</dbReference>
<keyword evidence="3" id="KW-0804">Transcription</keyword>
<evidence type="ECO:0000256" key="4">
    <source>
        <dbReference type="ARBA" id="ARBA00023242"/>
    </source>
</evidence>
<dbReference type="Gene3D" id="3.40.50.300">
    <property type="entry name" value="P-loop containing nucleotide triphosphate hydrolases"/>
    <property type="match status" value="1"/>
</dbReference>
<dbReference type="Proteomes" id="UP001485043">
    <property type="component" value="Unassembled WGS sequence"/>
</dbReference>